<protein>
    <recommendedName>
        <fullName evidence="7">Acyl-CoA synthetase (AMP-forming)/AMP-acid ligase II</fullName>
    </recommendedName>
</protein>
<evidence type="ECO:0000256" key="2">
    <source>
        <dbReference type="ARBA" id="ARBA00022598"/>
    </source>
</evidence>
<sequence>MLVDDHDRDWSFTAYRDACLRVAARLTSRGIGPSSTVSWQLPTTIEAVVLLGALTRLGARQNPLIPILRDAELGPVLDDVAPDLLVVPRLWRGYDHETAATDLATSIGAQLWVLELDGDIAALSDEELDTLPEPPREDSGGWVYTSSGSTARPKTIVHTDASVTASAHAQLSQLDLGPEDLFPVSFPIAHIGGMAWLTTSWRAGTQLMLDSAFDPVASPERMARHGATVLGSATPFFLAFLEAQRSHGDEPLFPALRFCMGGGAPTPAGLHTQVVQELGGLGIFNGYGLTECPILGYPTPSTPAALIEVSAFMPAKGVDVEIRDPDGTVLGPEAQGELWARGPQSFTGYLDPDLTAELIDDRGFVRTGDLAVLDSGHVRITGRIKDVIIRNGENVSAIEVEGALSRVPSVAEVAVVGLPDARRGEAVCAVVVPQDPGAPPDLEELVAACTEAGLARFKHPEHLYTVPALPRSPMGKLVKPEILRLVGAPSVTK</sequence>
<feature type="domain" description="AMP-dependent synthetase/ligase" evidence="3">
    <location>
        <begin position="3"/>
        <end position="350"/>
    </location>
</feature>
<dbReference type="Pfam" id="PF13193">
    <property type="entry name" value="AMP-binding_C"/>
    <property type="match status" value="1"/>
</dbReference>
<feature type="domain" description="AMP-binding enzyme C-terminal" evidence="4">
    <location>
        <begin position="399"/>
        <end position="476"/>
    </location>
</feature>
<dbReference type="SUPFAM" id="SSF56801">
    <property type="entry name" value="Acetyl-CoA synthetase-like"/>
    <property type="match status" value="1"/>
</dbReference>
<evidence type="ECO:0000256" key="1">
    <source>
        <dbReference type="ARBA" id="ARBA00006432"/>
    </source>
</evidence>
<dbReference type="RefSeq" id="WP_083546194.1">
    <property type="nucleotide sequence ID" value="NZ_CP194734.1"/>
</dbReference>
<gene>
    <name evidence="5" type="ORF">ASJ30_13630</name>
</gene>
<evidence type="ECO:0000313" key="5">
    <source>
        <dbReference type="EMBL" id="APH02441.1"/>
    </source>
</evidence>
<evidence type="ECO:0000259" key="4">
    <source>
        <dbReference type="Pfam" id="PF13193"/>
    </source>
</evidence>
<dbReference type="Pfam" id="PF00501">
    <property type="entry name" value="AMP-binding"/>
    <property type="match status" value="1"/>
</dbReference>
<evidence type="ECO:0008006" key="7">
    <source>
        <dbReference type="Google" id="ProtNLM"/>
    </source>
</evidence>
<dbReference type="InterPro" id="IPR000873">
    <property type="entry name" value="AMP-dep_synth/lig_dom"/>
</dbReference>
<comment type="similarity">
    <text evidence="1">Belongs to the ATP-dependent AMP-binding enzyme family.</text>
</comment>
<evidence type="ECO:0000313" key="6">
    <source>
        <dbReference type="Proteomes" id="UP000182938"/>
    </source>
</evidence>
<dbReference type="PANTHER" id="PTHR43201:SF5">
    <property type="entry name" value="MEDIUM-CHAIN ACYL-COA LIGASE ACSF2, MITOCHONDRIAL"/>
    <property type="match status" value="1"/>
</dbReference>
<keyword evidence="6" id="KW-1185">Reference proteome</keyword>
<dbReference type="InterPro" id="IPR042099">
    <property type="entry name" value="ANL_N_sf"/>
</dbReference>
<dbReference type="GO" id="GO:0006631">
    <property type="term" value="P:fatty acid metabolic process"/>
    <property type="evidence" value="ECO:0007669"/>
    <property type="project" value="TreeGrafter"/>
</dbReference>
<organism evidence="5 6">
    <name type="scientific">Janibacter indicus</name>
    <dbReference type="NCBI Taxonomy" id="857417"/>
    <lineage>
        <taxon>Bacteria</taxon>
        <taxon>Bacillati</taxon>
        <taxon>Actinomycetota</taxon>
        <taxon>Actinomycetes</taxon>
        <taxon>Micrococcales</taxon>
        <taxon>Intrasporangiaceae</taxon>
        <taxon>Janibacter</taxon>
    </lineage>
</organism>
<reference evidence="5 6" key="1">
    <citation type="submission" date="2015-11" db="EMBL/GenBank/DDBJ databases">
        <authorList>
            <person name="Zhang Y."/>
            <person name="Guo Z."/>
        </authorList>
    </citation>
    <scope>NUCLEOTIDE SEQUENCE [LARGE SCALE GENOMIC DNA]</scope>
    <source>
        <strain evidence="5 6">YFY001</strain>
    </source>
</reference>
<dbReference type="Gene3D" id="3.30.300.30">
    <property type="match status" value="1"/>
</dbReference>
<dbReference type="InterPro" id="IPR025110">
    <property type="entry name" value="AMP-bd_C"/>
</dbReference>
<keyword evidence="2" id="KW-0436">Ligase</keyword>
<dbReference type="AlphaFoldDB" id="A0A1L3MJD7"/>
<dbReference type="InterPro" id="IPR045851">
    <property type="entry name" value="AMP-bd_C_sf"/>
</dbReference>
<proteinExistence type="inferred from homology"/>
<dbReference type="PANTHER" id="PTHR43201">
    <property type="entry name" value="ACYL-COA SYNTHETASE"/>
    <property type="match status" value="1"/>
</dbReference>
<accession>A0A1L3MJD7</accession>
<dbReference type="Gene3D" id="3.40.50.12780">
    <property type="entry name" value="N-terminal domain of ligase-like"/>
    <property type="match status" value="1"/>
</dbReference>
<dbReference type="Proteomes" id="UP000182938">
    <property type="component" value="Chromosome"/>
</dbReference>
<dbReference type="EMBL" id="CP013290">
    <property type="protein sequence ID" value="APH02441.1"/>
    <property type="molecule type" value="Genomic_DNA"/>
</dbReference>
<name>A0A1L3MJD7_9MICO</name>
<dbReference type="KEGG" id="jte:ASJ30_13630"/>
<evidence type="ECO:0000259" key="3">
    <source>
        <dbReference type="Pfam" id="PF00501"/>
    </source>
</evidence>
<dbReference type="GO" id="GO:0031956">
    <property type="term" value="F:medium-chain fatty acid-CoA ligase activity"/>
    <property type="evidence" value="ECO:0007669"/>
    <property type="project" value="TreeGrafter"/>
</dbReference>